<dbReference type="InterPro" id="IPR036317">
    <property type="entry name" value="Cullin_homology_sf"/>
</dbReference>
<evidence type="ECO:0000256" key="3">
    <source>
        <dbReference type="RuleBase" id="RU003829"/>
    </source>
</evidence>
<dbReference type="InterPro" id="IPR001373">
    <property type="entry name" value="Cullin_N"/>
</dbReference>
<name>A0A0D0DZP1_9AGAM</name>
<dbReference type="EMBL" id="KN825255">
    <property type="protein sequence ID" value="KIK92669.1"/>
    <property type="molecule type" value="Genomic_DNA"/>
</dbReference>
<dbReference type="InterPro" id="IPR045093">
    <property type="entry name" value="Cullin"/>
</dbReference>
<dbReference type="GO" id="GO:0031625">
    <property type="term" value="F:ubiquitin protein ligase binding"/>
    <property type="evidence" value="ECO:0007669"/>
    <property type="project" value="InterPro"/>
</dbReference>
<dbReference type="AlphaFoldDB" id="A0A0D0DZP1"/>
<dbReference type="GO" id="GO:0006511">
    <property type="term" value="P:ubiquitin-dependent protein catabolic process"/>
    <property type="evidence" value="ECO:0007669"/>
    <property type="project" value="InterPro"/>
</dbReference>
<reference evidence="5 6" key="1">
    <citation type="submission" date="2014-04" db="EMBL/GenBank/DDBJ databases">
        <authorList>
            <consortium name="DOE Joint Genome Institute"/>
            <person name="Kuo A."/>
            <person name="Kohler A."/>
            <person name="Jargeat P."/>
            <person name="Nagy L.G."/>
            <person name="Floudas D."/>
            <person name="Copeland A."/>
            <person name="Barry K.W."/>
            <person name="Cichocki N."/>
            <person name="Veneault-Fourrey C."/>
            <person name="LaButti K."/>
            <person name="Lindquist E.A."/>
            <person name="Lipzen A."/>
            <person name="Lundell T."/>
            <person name="Morin E."/>
            <person name="Murat C."/>
            <person name="Sun H."/>
            <person name="Tunlid A."/>
            <person name="Henrissat B."/>
            <person name="Grigoriev I.V."/>
            <person name="Hibbett D.S."/>
            <person name="Martin F."/>
            <person name="Nordberg H.P."/>
            <person name="Cantor M.N."/>
            <person name="Hua S.X."/>
        </authorList>
    </citation>
    <scope>NUCLEOTIDE SEQUENCE [LARGE SCALE GENOMIC DNA]</scope>
    <source>
        <strain evidence="5 6">Ve08.2h10</strain>
    </source>
</reference>
<protein>
    <submittedName>
        <fullName evidence="5">Unplaced genomic scaffold scaffold_433, whole genome shotgun sequence</fullName>
    </submittedName>
</protein>
<evidence type="ECO:0000256" key="2">
    <source>
        <dbReference type="PROSITE-ProRule" id="PRU00330"/>
    </source>
</evidence>
<dbReference type="PANTHER" id="PTHR11932">
    <property type="entry name" value="CULLIN"/>
    <property type="match status" value="1"/>
</dbReference>
<evidence type="ECO:0000256" key="1">
    <source>
        <dbReference type="ARBA" id="ARBA00006019"/>
    </source>
</evidence>
<dbReference type="HOGENOM" id="CLU_510072_0_0_1"/>
<comment type="similarity">
    <text evidence="1 2 3">Belongs to the cullin family.</text>
</comment>
<feature type="domain" description="Cullin family profile" evidence="4">
    <location>
        <begin position="315"/>
        <end position="408"/>
    </location>
</feature>
<dbReference type="SUPFAM" id="SSF74788">
    <property type="entry name" value="Cullin repeat-like"/>
    <property type="match status" value="1"/>
</dbReference>
<dbReference type="PROSITE" id="PS50069">
    <property type="entry name" value="CULLIN_2"/>
    <property type="match status" value="1"/>
</dbReference>
<evidence type="ECO:0000313" key="6">
    <source>
        <dbReference type="Proteomes" id="UP000054538"/>
    </source>
</evidence>
<dbReference type="InterPro" id="IPR016159">
    <property type="entry name" value="Cullin_repeat-like_dom_sf"/>
</dbReference>
<sequence>MGSLVSTTYFHPATPSVPAIASTTCPEAHESQAIEDTKVLPVTIVPSENDVFHVHWSLLEGDIHHIMSLGTAKSHHVPTLSYMSHYTMLYNAVTSPWDYHQICLYLYQCLTKYLTTNLRELQKLTILTWKTHVFQKFHDVNKISLGVYKEHLEICFLKASRNPYYLIQQAEECLQVEFYIACHFYDNTHNQLLEILQVAFPHHFKLSLSTNLLDHDVEVDEELLNQLYTILSNIPDGLETLRQEFKEHVKQAGLASVANLIGTDLQLAATPNAKAYYSHLVDVCFRMEVGFIASLDRACGEFVNRNGAATLSPMISAELLVTHVDDIPRRIVHWENEGSIKVAFRDVMVLFKYIEDKDVFRELYTQKLAQQQVDSISAPESHQHEYNMISKLKVACGVEYTGKLQCMLGGIGRKILMHALGPLVDAQIVIPNSAGNNQYDLNLDFRSKKLVVDLTRPGKAEVPTGSSEVFRPAALMKSCLYSIRGSIIQYALQHNIFSQDLTFKYSIVKVHKMVREQALIEDMISSVSQQFKPM</sequence>
<dbReference type="SMART" id="SM00182">
    <property type="entry name" value="CULLIN"/>
    <property type="match status" value="1"/>
</dbReference>
<keyword evidence="6" id="KW-1185">Reference proteome</keyword>
<reference evidence="6" key="2">
    <citation type="submission" date="2015-01" db="EMBL/GenBank/DDBJ databases">
        <title>Evolutionary Origins and Diversification of the Mycorrhizal Mutualists.</title>
        <authorList>
            <consortium name="DOE Joint Genome Institute"/>
            <consortium name="Mycorrhizal Genomics Consortium"/>
            <person name="Kohler A."/>
            <person name="Kuo A."/>
            <person name="Nagy L.G."/>
            <person name="Floudas D."/>
            <person name="Copeland A."/>
            <person name="Barry K.W."/>
            <person name="Cichocki N."/>
            <person name="Veneault-Fourrey C."/>
            <person name="LaButti K."/>
            <person name="Lindquist E.A."/>
            <person name="Lipzen A."/>
            <person name="Lundell T."/>
            <person name="Morin E."/>
            <person name="Murat C."/>
            <person name="Riley R."/>
            <person name="Ohm R."/>
            <person name="Sun H."/>
            <person name="Tunlid A."/>
            <person name="Henrissat B."/>
            <person name="Grigoriev I.V."/>
            <person name="Hibbett D.S."/>
            <person name="Martin F."/>
        </authorList>
    </citation>
    <scope>NUCLEOTIDE SEQUENCE [LARGE SCALE GENOMIC DNA]</scope>
    <source>
        <strain evidence="6">Ve08.2h10</strain>
    </source>
</reference>
<dbReference type="InParanoid" id="A0A0D0DZP1"/>
<dbReference type="Gene3D" id="1.20.1310.10">
    <property type="entry name" value="Cullin Repeats"/>
    <property type="match status" value="2"/>
</dbReference>
<dbReference type="SUPFAM" id="SSF75632">
    <property type="entry name" value="Cullin homology domain"/>
    <property type="match status" value="1"/>
</dbReference>
<gene>
    <name evidence="5" type="ORF">PAXRUDRAFT_26633</name>
</gene>
<dbReference type="STRING" id="930991.A0A0D0DZP1"/>
<evidence type="ECO:0000259" key="4">
    <source>
        <dbReference type="PROSITE" id="PS50069"/>
    </source>
</evidence>
<dbReference type="InterPro" id="IPR016158">
    <property type="entry name" value="Cullin_homology"/>
</dbReference>
<evidence type="ECO:0000313" key="5">
    <source>
        <dbReference type="EMBL" id="KIK92669.1"/>
    </source>
</evidence>
<dbReference type="Proteomes" id="UP000054538">
    <property type="component" value="Unassembled WGS sequence"/>
</dbReference>
<dbReference type="Pfam" id="PF00888">
    <property type="entry name" value="Cullin"/>
    <property type="match status" value="1"/>
</dbReference>
<organism evidence="5 6">
    <name type="scientific">Paxillus rubicundulus Ve08.2h10</name>
    <dbReference type="NCBI Taxonomy" id="930991"/>
    <lineage>
        <taxon>Eukaryota</taxon>
        <taxon>Fungi</taxon>
        <taxon>Dikarya</taxon>
        <taxon>Basidiomycota</taxon>
        <taxon>Agaricomycotina</taxon>
        <taxon>Agaricomycetes</taxon>
        <taxon>Agaricomycetidae</taxon>
        <taxon>Boletales</taxon>
        <taxon>Paxilineae</taxon>
        <taxon>Paxillaceae</taxon>
        <taxon>Paxillus</taxon>
    </lineage>
</organism>
<dbReference type="OrthoDB" id="27073at2759"/>
<proteinExistence type="inferred from homology"/>
<accession>A0A0D0DZP1</accession>